<evidence type="ECO:0000256" key="3">
    <source>
        <dbReference type="ARBA" id="ARBA00022630"/>
    </source>
</evidence>
<evidence type="ECO:0000256" key="2">
    <source>
        <dbReference type="ARBA" id="ARBA00001974"/>
    </source>
</evidence>
<dbReference type="OrthoDB" id="1856718at2759"/>
<dbReference type="GO" id="GO:0010181">
    <property type="term" value="F:FMN binding"/>
    <property type="evidence" value="ECO:0007669"/>
    <property type="project" value="InterPro"/>
</dbReference>
<dbReference type="InParanoid" id="A0A2T3A0K9"/>
<dbReference type="FunCoup" id="A0A2T3A0K9">
    <property type="interactions" value="722"/>
</dbReference>
<dbReference type="InterPro" id="IPR008254">
    <property type="entry name" value="Flavodoxin/NO_synth"/>
</dbReference>
<name>A0A2T3A0K9_9PEZI</name>
<evidence type="ECO:0000256" key="5">
    <source>
        <dbReference type="ARBA" id="ARBA00022827"/>
    </source>
</evidence>
<gene>
    <name evidence="11" type="ORF">BD289DRAFT_373696</name>
</gene>
<keyword evidence="7" id="KW-0560">Oxidoreductase</keyword>
<dbReference type="InterPro" id="IPR001094">
    <property type="entry name" value="Flavdoxin-like"/>
</dbReference>
<evidence type="ECO:0000256" key="1">
    <source>
        <dbReference type="ARBA" id="ARBA00001917"/>
    </source>
</evidence>
<organism evidence="11 12">
    <name type="scientific">Coniella lustricola</name>
    <dbReference type="NCBI Taxonomy" id="2025994"/>
    <lineage>
        <taxon>Eukaryota</taxon>
        <taxon>Fungi</taxon>
        <taxon>Dikarya</taxon>
        <taxon>Ascomycota</taxon>
        <taxon>Pezizomycotina</taxon>
        <taxon>Sordariomycetes</taxon>
        <taxon>Sordariomycetidae</taxon>
        <taxon>Diaporthales</taxon>
        <taxon>Schizoparmaceae</taxon>
        <taxon>Coniella</taxon>
    </lineage>
</organism>
<keyword evidence="4" id="KW-0288">FMN</keyword>
<evidence type="ECO:0000259" key="9">
    <source>
        <dbReference type="PROSITE" id="PS50902"/>
    </source>
</evidence>
<dbReference type="InterPro" id="IPR039261">
    <property type="entry name" value="FNR_nucleotide-bd"/>
</dbReference>
<dbReference type="Pfam" id="PF00667">
    <property type="entry name" value="FAD_binding_1"/>
    <property type="match status" value="1"/>
</dbReference>
<feature type="compositionally biased region" description="Basic and acidic residues" evidence="8">
    <location>
        <begin position="230"/>
        <end position="239"/>
    </location>
</feature>
<dbReference type="InterPro" id="IPR017938">
    <property type="entry name" value="Riboflavin_synthase-like_b-brl"/>
</dbReference>
<keyword evidence="5" id="KW-0274">FAD</keyword>
<dbReference type="AlphaFoldDB" id="A0A2T3A0K9"/>
<dbReference type="Gene3D" id="2.40.30.10">
    <property type="entry name" value="Translation factors"/>
    <property type="match status" value="1"/>
</dbReference>
<evidence type="ECO:0000256" key="8">
    <source>
        <dbReference type="SAM" id="MobiDB-lite"/>
    </source>
</evidence>
<feature type="domain" description="FAD-binding FR-type" evidence="10">
    <location>
        <begin position="308"/>
        <end position="565"/>
    </location>
</feature>
<evidence type="ECO:0000259" key="10">
    <source>
        <dbReference type="PROSITE" id="PS51384"/>
    </source>
</evidence>
<dbReference type="GO" id="GO:0005829">
    <property type="term" value="C:cytosol"/>
    <property type="evidence" value="ECO:0007669"/>
    <property type="project" value="TreeGrafter"/>
</dbReference>
<feature type="region of interest" description="Disordered" evidence="8">
    <location>
        <begin position="272"/>
        <end position="294"/>
    </location>
</feature>
<dbReference type="Pfam" id="PF00175">
    <property type="entry name" value="NAD_binding_1"/>
    <property type="match status" value="1"/>
</dbReference>
<dbReference type="FunFam" id="3.40.50.360:FF:000034">
    <property type="entry name" value="NADPH-dependent diflavin oxidoreductase 1"/>
    <property type="match status" value="1"/>
</dbReference>
<evidence type="ECO:0000256" key="4">
    <source>
        <dbReference type="ARBA" id="ARBA00022643"/>
    </source>
</evidence>
<reference evidence="11 12" key="1">
    <citation type="journal article" date="2018" name="Mycol. Prog.">
        <title>Coniella lustricola, a new species from submerged detritus.</title>
        <authorList>
            <person name="Raudabaugh D.B."/>
            <person name="Iturriaga T."/>
            <person name="Carver A."/>
            <person name="Mondo S."/>
            <person name="Pangilinan J."/>
            <person name="Lipzen A."/>
            <person name="He G."/>
            <person name="Amirebrahimi M."/>
            <person name="Grigoriev I.V."/>
            <person name="Miller A.N."/>
        </authorList>
    </citation>
    <scope>NUCLEOTIDE SEQUENCE [LARGE SCALE GENOMIC DNA]</scope>
    <source>
        <strain evidence="11 12">B22-T-1</strain>
    </source>
</reference>
<dbReference type="SUPFAM" id="SSF63380">
    <property type="entry name" value="Riboflavin synthase domain-like"/>
    <property type="match status" value="1"/>
</dbReference>
<dbReference type="PRINTS" id="PR00371">
    <property type="entry name" value="FPNCR"/>
</dbReference>
<dbReference type="InterPro" id="IPR029039">
    <property type="entry name" value="Flavoprotein-like_sf"/>
</dbReference>
<dbReference type="SUPFAM" id="SSF52343">
    <property type="entry name" value="Ferredoxin reductase-like, C-terminal NADP-linked domain"/>
    <property type="match status" value="1"/>
</dbReference>
<dbReference type="InterPro" id="IPR001433">
    <property type="entry name" value="OxRdtase_FAD/NAD-bd"/>
</dbReference>
<evidence type="ECO:0000313" key="11">
    <source>
        <dbReference type="EMBL" id="PSR80632.1"/>
    </source>
</evidence>
<dbReference type="PRINTS" id="PR00369">
    <property type="entry name" value="FLAVODOXIN"/>
</dbReference>
<dbReference type="Proteomes" id="UP000241462">
    <property type="component" value="Unassembled WGS sequence"/>
</dbReference>
<dbReference type="GO" id="GO:0016491">
    <property type="term" value="F:oxidoreductase activity"/>
    <property type="evidence" value="ECO:0007669"/>
    <property type="project" value="UniProtKB-KW"/>
</dbReference>
<dbReference type="PROSITE" id="PS50902">
    <property type="entry name" value="FLAVODOXIN_LIKE"/>
    <property type="match status" value="1"/>
</dbReference>
<dbReference type="PROSITE" id="PS51384">
    <property type="entry name" value="FAD_FR"/>
    <property type="match status" value="1"/>
</dbReference>
<comment type="cofactor">
    <cofactor evidence="2">
        <name>FAD</name>
        <dbReference type="ChEBI" id="CHEBI:57692"/>
    </cofactor>
</comment>
<evidence type="ECO:0000256" key="6">
    <source>
        <dbReference type="ARBA" id="ARBA00022857"/>
    </source>
</evidence>
<protein>
    <submittedName>
        <fullName evidence="11">Uncharacterized protein</fullName>
    </submittedName>
</protein>
<feature type="region of interest" description="Disordered" evidence="8">
    <location>
        <begin position="220"/>
        <end position="239"/>
    </location>
</feature>
<dbReference type="InterPro" id="IPR003097">
    <property type="entry name" value="CysJ-like_FAD-binding"/>
</dbReference>
<dbReference type="InterPro" id="IPR017927">
    <property type="entry name" value="FAD-bd_FR_type"/>
</dbReference>
<dbReference type="EMBL" id="KZ678523">
    <property type="protein sequence ID" value="PSR80632.1"/>
    <property type="molecule type" value="Genomic_DNA"/>
</dbReference>
<feature type="domain" description="Flavodoxin-like" evidence="9">
    <location>
        <begin position="19"/>
        <end position="163"/>
    </location>
</feature>
<comment type="cofactor">
    <cofactor evidence="1">
        <name>FMN</name>
        <dbReference type="ChEBI" id="CHEBI:58210"/>
    </cofactor>
</comment>
<dbReference type="Gene3D" id="3.40.50.360">
    <property type="match status" value="1"/>
</dbReference>
<dbReference type="PANTHER" id="PTHR19384:SF10">
    <property type="entry name" value="NADPH-DEPENDENT DIFLAVIN OXIDOREDUCTASE 1"/>
    <property type="match status" value="1"/>
</dbReference>
<sequence length="760" mass="85513">MDAAEGANSPEKELNHGSLLVLYGTETGHSQEIAEEISDCAERLRIPICLEQMNDVSLNVLLQSSLAVFVTSTTGQGDMPNNATAFWKSLLRKKLPPKCLEQLHFTIFGLGDSSYPKFNWAARKLQKRLLQLGAIEVYPAGEGDEKHDNGIDSIYLPWLQGLKTHLSKQFPLPSGISPLPDDELLPPKYPIGIAKMDLAQEQPLCADDARWVANLEKHAASSHIHHPKSTKQEDDDRDLRRNDIYGLGQLARSDMDAFERLTIDGRKQLDADNVLKDPPSSYDLNPLTGDVEGDGDDGLPPNHLLPIPGTYEVRLLSNDRVTPSTHWQDVRLLTLEKYVSEDEDENERAEFYAGDTITLFPKNFPADVEKIIQLMDWEEVADSPVLRMDSPEEPLWPRDMYPLQGSSLRQILLNNLDFNAIPSRTFLKQLRRHTNDEREKERLMELTQEANTQEFYDYTSRPRRTILEVLEDFPGVKVPMSYALETFPVIRGREFSIANCSHTARDEGSGNILIEVLVALVEYKTIIRKPRQGLCSRYIKTLKAGTPLVIGFNRGHPPASGLTASKRPLIAIATGTGIAPIRSLIQQRGFENSRPNLMTMLFYGCRNKDADFHFKDEWSEVPRLRVIPAFSRDPVGKDEVEFQERFAQQTKSMVGVTVTNGVPEPVGPLKTPWIRSYDYDRGKMYVQHQIRRHASDICQLIKAGLGAGYPPIIMICGNAGRMPVSVRLALEDALVIGGLAPNSEEAKKQLQVMGIWMETW</sequence>
<accession>A0A2T3A0K9</accession>
<dbReference type="GO" id="GO:0050660">
    <property type="term" value="F:flavin adenine dinucleotide binding"/>
    <property type="evidence" value="ECO:0007669"/>
    <property type="project" value="TreeGrafter"/>
</dbReference>
<evidence type="ECO:0000313" key="12">
    <source>
        <dbReference type="Proteomes" id="UP000241462"/>
    </source>
</evidence>
<keyword evidence="12" id="KW-1185">Reference proteome</keyword>
<dbReference type="STRING" id="2025994.A0A2T3A0K9"/>
<dbReference type="SUPFAM" id="SSF52218">
    <property type="entry name" value="Flavoproteins"/>
    <property type="match status" value="1"/>
</dbReference>
<dbReference type="PANTHER" id="PTHR19384">
    <property type="entry name" value="NITRIC OXIDE SYNTHASE-RELATED"/>
    <property type="match status" value="1"/>
</dbReference>
<keyword evidence="3" id="KW-0285">Flavoprotein</keyword>
<evidence type="ECO:0000256" key="7">
    <source>
        <dbReference type="ARBA" id="ARBA00023002"/>
    </source>
</evidence>
<dbReference type="Gene3D" id="3.40.50.80">
    <property type="entry name" value="Nucleotide-binding domain of ferredoxin-NADP reductase (FNR) module"/>
    <property type="match status" value="1"/>
</dbReference>
<dbReference type="InterPro" id="IPR023173">
    <property type="entry name" value="NADPH_Cyt_P450_Rdtase_alpha"/>
</dbReference>
<proteinExistence type="predicted"/>
<keyword evidence="6" id="KW-0521">NADP</keyword>
<dbReference type="InterPro" id="IPR001709">
    <property type="entry name" value="Flavoprot_Pyr_Nucl_cyt_Rdtase"/>
</dbReference>
<dbReference type="Gene3D" id="1.20.990.10">
    <property type="entry name" value="NADPH-cytochrome p450 Reductase, Chain A, domain 3"/>
    <property type="match status" value="1"/>
</dbReference>
<dbReference type="Pfam" id="PF00258">
    <property type="entry name" value="Flavodoxin_1"/>
    <property type="match status" value="1"/>
</dbReference>